<protein>
    <submittedName>
        <fullName evidence="1">24442_t:CDS:1</fullName>
    </submittedName>
</protein>
<keyword evidence="2" id="KW-1185">Reference proteome</keyword>
<dbReference type="EMBL" id="CAJVQC010000024">
    <property type="protein sequence ID" value="CAG8457957.1"/>
    <property type="molecule type" value="Genomic_DNA"/>
</dbReference>
<dbReference type="Proteomes" id="UP000789920">
    <property type="component" value="Unassembled WGS sequence"/>
</dbReference>
<sequence>MMKASSNILKKENIMATYPELKKTPTSKKSIESDDISKARPTIKEAPTGQCYRCKKKHQLAKKVPNRAKQQLDDTNDARYQSTEQDVPNSEKKRYQLMKRALN</sequence>
<accession>A0ACA9K7R5</accession>
<proteinExistence type="predicted"/>
<name>A0ACA9K7R5_9GLOM</name>
<organism evidence="1 2">
    <name type="scientific">Racocetra persica</name>
    <dbReference type="NCBI Taxonomy" id="160502"/>
    <lineage>
        <taxon>Eukaryota</taxon>
        <taxon>Fungi</taxon>
        <taxon>Fungi incertae sedis</taxon>
        <taxon>Mucoromycota</taxon>
        <taxon>Glomeromycotina</taxon>
        <taxon>Glomeromycetes</taxon>
        <taxon>Diversisporales</taxon>
        <taxon>Gigasporaceae</taxon>
        <taxon>Racocetra</taxon>
    </lineage>
</organism>
<evidence type="ECO:0000313" key="2">
    <source>
        <dbReference type="Proteomes" id="UP000789920"/>
    </source>
</evidence>
<reference evidence="1" key="1">
    <citation type="submission" date="2021-06" db="EMBL/GenBank/DDBJ databases">
        <authorList>
            <person name="Kallberg Y."/>
            <person name="Tangrot J."/>
            <person name="Rosling A."/>
        </authorList>
    </citation>
    <scope>NUCLEOTIDE SEQUENCE</scope>
    <source>
        <strain evidence="1">MA461A</strain>
    </source>
</reference>
<gene>
    <name evidence="1" type="ORF">RPERSI_LOCUS29</name>
</gene>
<comment type="caution">
    <text evidence="1">The sequence shown here is derived from an EMBL/GenBank/DDBJ whole genome shotgun (WGS) entry which is preliminary data.</text>
</comment>
<evidence type="ECO:0000313" key="1">
    <source>
        <dbReference type="EMBL" id="CAG8457957.1"/>
    </source>
</evidence>